<accession>A0A3D8QYD3</accession>
<dbReference type="Pfam" id="PF01042">
    <property type="entry name" value="Ribonuc_L-PSP"/>
    <property type="match status" value="1"/>
</dbReference>
<dbReference type="EMBL" id="PDLN01000014">
    <property type="protein sequence ID" value="RDW66833.1"/>
    <property type="molecule type" value="Genomic_DNA"/>
</dbReference>
<dbReference type="Proteomes" id="UP000256328">
    <property type="component" value="Unassembled WGS sequence"/>
</dbReference>
<reference evidence="2 3" key="1">
    <citation type="journal article" date="2018" name="IMA Fungus">
        <title>IMA Genome-F 9: Draft genome sequence of Annulohypoxylon stygium, Aspergillus mulundensis, Berkeleyomyces basicola (syn. Thielaviopsis basicola), Ceratocystis smalleyi, two Cercospora beticola strains, Coleophoma cylindrospora, Fusarium fracticaudum, Phialophora cf. hyalina, and Morchella septimelata.</title>
        <authorList>
            <person name="Wingfield B.D."/>
            <person name="Bills G.F."/>
            <person name="Dong Y."/>
            <person name="Huang W."/>
            <person name="Nel W.J."/>
            <person name="Swalarsk-Parry B.S."/>
            <person name="Vaghefi N."/>
            <person name="Wilken P.M."/>
            <person name="An Z."/>
            <person name="de Beer Z.W."/>
            <person name="De Vos L."/>
            <person name="Chen L."/>
            <person name="Duong T.A."/>
            <person name="Gao Y."/>
            <person name="Hammerbacher A."/>
            <person name="Kikkert J.R."/>
            <person name="Li Y."/>
            <person name="Li H."/>
            <person name="Li K."/>
            <person name="Li Q."/>
            <person name="Liu X."/>
            <person name="Ma X."/>
            <person name="Naidoo K."/>
            <person name="Pethybridge S.J."/>
            <person name="Sun J."/>
            <person name="Steenkamp E.T."/>
            <person name="van der Nest M.A."/>
            <person name="van Wyk S."/>
            <person name="Wingfield M.J."/>
            <person name="Xiong C."/>
            <person name="Yue Q."/>
            <person name="Zhang X."/>
        </authorList>
    </citation>
    <scope>NUCLEOTIDE SEQUENCE [LARGE SCALE GENOMIC DNA]</scope>
    <source>
        <strain evidence="2 3">BP5796</strain>
    </source>
</reference>
<dbReference type="PANTHER" id="PTHR43857:SF1">
    <property type="entry name" value="YJGH FAMILY PROTEIN"/>
    <property type="match status" value="1"/>
</dbReference>
<dbReference type="Gene3D" id="3.30.1330.40">
    <property type="entry name" value="RutC-like"/>
    <property type="match status" value="1"/>
</dbReference>
<evidence type="ECO:0008006" key="4">
    <source>
        <dbReference type="Google" id="ProtNLM"/>
    </source>
</evidence>
<protein>
    <recommendedName>
        <fullName evidence="4">YjgF-like protein</fullName>
    </recommendedName>
</protein>
<name>A0A3D8QYD3_9HELO</name>
<dbReference type="InterPro" id="IPR035959">
    <property type="entry name" value="RutC-like_sf"/>
</dbReference>
<feature type="region of interest" description="Disordered" evidence="1">
    <location>
        <begin position="1"/>
        <end position="27"/>
    </location>
</feature>
<keyword evidence="3" id="KW-1185">Reference proteome</keyword>
<evidence type="ECO:0000313" key="3">
    <source>
        <dbReference type="Proteomes" id="UP000256328"/>
    </source>
</evidence>
<sequence>MAKIDDEKDSSVSKDPQPKANMEKPHRSNRFSRAFVSKIATPFRRLVSSNPRAESHTGSSAAVVSGEWVFVSAVNGYVPHSREIAPLIEEQTEQIFLNIQAALRDGGASMSDIVRVRYVLKDGSEWRDCWPVLRKWLGNVRPAFSVIQAGLLDEKVRIEIEVTAKRNGVGYGDIGGI</sequence>
<comment type="caution">
    <text evidence="2">The sequence shown here is derived from an EMBL/GenBank/DDBJ whole genome shotgun (WGS) entry which is preliminary data.</text>
</comment>
<dbReference type="SUPFAM" id="SSF55298">
    <property type="entry name" value="YjgF-like"/>
    <property type="match status" value="1"/>
</dbReference>
<evidence type="ECO:0000313" key="2">
    <source>
        <dbReference type="EMBL" id="RDW66833.1"/>
    </source>
</evidence>
<dbReference type="InterPro" id="IPR006175">
    <property type="entry name" value="YjgF/YER057c/UK114"/>
</dbReference>
<evidence type="ECO:0000256" key="1">
    <source>
        <dbReference type="SAM" id="MobiDB-lite"/>
    </source>
</evidence>
<gene>
    <name evidence="2" type="ORF">BP5796_09582</name>
</gene>
<organism evidence="2 3">
    <name type="scientific">Coleophoma crateriformis</name>
    <dbReference type="NCBI Taxonomy" id="565419"/>
    <lineage>
        <taxon>Eukaryota</taxon>
        <taxon>Fungi</taxon>
        <taxon>Dikarya</taxon>
        <taxon>Ascomycota</taxon>
        <taxon>Pezizomycotina</taxon>
        <taxon>Leotiomycetes</taxon>
        <taxon>Helotiales</taxon>
        <taxon>Dermateaceae</taxon>
        <taxon>Coleophoma</taxon>
    </lineage>
</organism>
<dbReference type="PANTHER" id="PTHR43857">
    <property type="entry name" value="BLR7761 PROTEIN"/>
    <property type="match status" value="1"/>
</dbReference>
<dbReference type="AlphaFoldDB" id="A0A3D8QYD3"/>
<dbReference type="OrthoDB" id="538640at2759"/>
<proteinExistence type="predicted"/>
<feature type="compositionally biased region" description="Basic and acidic residues" evidence="1">
    <location>
        <begin position="1"/>
        <end position="12"/>
    </location>
</feature>